<organism evidence="2 3">
    <name type="scientific">Stenomitos frigidus AS-A4</name>
    <dbReference type="NCBI Taxonomy" id="2933935"/>
    <lineage>
        <taxon>Bacteria</taxon>
        <taxon>Bacillati</taxon>
        <taxon>Cyanobacteriota</taxon>
        <taxon>Cyanophyceae</taxon>
        <taxon>Leptolyngbyales</taxon>
        <taxon>Leptolyngbyaceae</taxon>
        <taxon>Stenomitos</taxon>
    </lineage>
</organism>
<dbReference type="RefSeq" id="WP_190450306.1">
    <property type="nucleotide sequence ID" value="NZ_JAMPLM010000002.1"/>
</dbReference>
<proteinExistence type="predicted"/>
<dbReference type="Proteomes" id="UP001476950">
    <property type="component" value="Unassembled WGS sequence"/>
</dbReference>
<dbReference type="EMBL" id="JAMPLM010000002">
    <property type="protein sequence ID" value="MEP1057335.1"/>
    <property type="molecule type" value="Genomic_DNA"/>
</dbReference>
<comment type="caution">
    <text evidence="2">The sequence shown here is derived from an EMBL/GenBank/DDBJ whole genome shotgun (WGS) entry which is preliminary data.</text>
</comment>
<feature type="region of interest" description="Disordered" evidence="1">
    <location>
        <begin position="1"/>
        <end position="24"/>
    </location>
</feature>
<evidence type="ECO:0000313" key="2">
    <source>
        <dbReference type="EMBL" id="MEP1057335.1"/>
    </source>
</evidence>
<name>A0ABV0KDQ4_9CYAN</name>
<evidence type="ECO:0000256" key="1">
    <source>
        <dbReference type="SAM" id="MobiDB-lite"/>
    </source>
</evidence>
<protein>
    <submittedName>
        <fullName evidence="2">Uncharacterized protein</fullName>
    </submittedName>
</protein>
<evidence type="ECO:0000313" key="3">
    <source>
        <dbReference type="Proteomes" id="UP001476950"/>
    </source>
</evidence>
<keyword evidence="3" id="KW-1185">Reference proteome</keyword>
<accession>A0ABV0KDQ4</accession>
<reference evidence="2 3" key="1">
    <citation type="submission" date="2022-04" db="EMBL/GenBank/DDBJ databases">
        <title>Positive selection, recombination, and allopatry shape intraspecific diversity of widespread and dominant cyanobacteria.</title>
        <authorList>
            <person name="Wei J."/>
            <person name="Shu W."/>
            <person name="Hu C."/>
        </authorList>
    </citation>
    <scope>NUCLEOTIDE SEQUENCE [LARGE SCALE GENOMIC DNA]</scope>
    <source>
        <strain evidence="2 3">AS-A4</strain>
    </source>
</reference>
<feature type="compositionally biased region" description="Basic and acidic residues" evidence="1">
    <location>
        <begin position="652"/>
        <end position="671"/>
    </location>
</feature>
<feature type="region of interest" description="Disordered" evidence="1">
    <location>
        <begin position="627"/>
        <end position="671"/>
    </location>
</feature>
<gene>
    <name evidence="2" type="ORF">NDI38_02730</name>
</gene>
<sequence>MATPSSNPLSHAMSQNNGATPMDNSAQRMAFDNLLRRELRVNDPNDAKQIETALLARYRSTSRALGLAREAEGLPFLQAASVQATVVPVTTSNDLDLEQAIADIERDLTELTTNTVLKDITPELQGWASAIRSAISEGVSAARFALDARQRDKALGVRRTLGDYARVARLVGTLTPARSINYRKLAQSLDEVSSVLLVMLGESLANGGVSGGRFLLQLPFSELQTRRDAVIAALRNLVGGTQEAYSQNDWPRGIDAYRRLLSFLDSQGQGDLRALLVENEMARLLDTLIHRAENGRAQGLRALSATAQLDLERFRRLIIIGSRLNQNLLDDNGINNSGNVVFDSPPLASFLEAIGLFTDAFGAGETGASGGYRLLRIARPPVLFYGLYGSASVDDAEQRLVQLIIYRNILADQLDNLAQFGLPAHIARVQVLLDKILYSVDRGIDLYAVGTEDFGDPERRAAANLYLIRAFFDRFFGGGAGFTGTIRTLTGEITSSESTGSFMRRLNNEFSQILVSIKKTLRAIQREFIPLGLRQNENGDQDQDAPSFVFSFSSVDNLTSKVRDFQKIASQELYIQKDMESRWRNLVRTMAPSTILYSTEGNTDIFDELTLMISRAIELVLNQEIPTEDAEEKSPSNPFMEKIVLPPTPETSLERIADRFAPDSVRRNRET</sequence>